<dbReference type="RefSeq" id="WP_051737171.1">
    <property type="nucleotide sequence ID" value="NZ_BAAAUZ010000011.1"/>
</dbReference>
<dbReference type="InterPro" id="IPR016161">
    <property type="entry name" value="Ald_DH/histidinol_DH"/>
</dbReference>
<dbReference type="PROSITE" id="PS00687">
    <property type="entry name" value="ALDEHYDE_DEHYDR_GLU"/>
    <property type="match status" value="1"/>
</dbReference>
<dbReference type="GO" id="GO:0006081">
    <property type="term" value="P:aldehyde metabolic process"/>
    <property type="evidence" value="ECO:0007669"/>
    <property type="project" value="InterPro"/>
</dbReference>
<evidence type="ECO:0000313" key="9">
    <source>
        <dbReference type="EMBL" id="GLL09816.1"/>
    </source>
</evidence>
<evidence type="ECO:0000256" key="6">
    <source>
        <dbReference type="PROSITE-ProRule" id="PRU10007"/>
    </source>
</evidence>
<accession>A0A9W6L0A3</accession>
<evidence type="ECO:0000256" key="7">
    <source>
        <dbReference type="RuleBase" id="RU003345"/>
    </source>
</evidence>
<name>A0A9W6L0A3_9PSEU</name>
<feature type="active site" evidence="5">
    <location>
        <position position="257"/>
    </location>
</feature>
<keyword evidence="2 4" id="KW-0560">Oxidoreductase</keyword>
<dbReference type="PIRSF" id="PIRSF036492">
    <property type="entry name" value="ALDH"/>
    <property type="match status" value="1"/>
</dbReference>
<evidence type="ECO:0000256" key="1">
    <source>
        <dbReference type="ARBA" id="ARBA00009986"/>
    </source>
</evidence>
<sequence>MTSVAPRVAEAAEQPEVAATVARLRTVFASGRTRPAEWRIRQLAGIERLLAEREPDIAAALAEDLGRPAPYSWLGDIASTAAEAAYARKHVKRWMRRRGTRLPLSMLPGKGFYQYEPLGVVLVIGPWNYPVYLTLGPLIAAVAAGNAAVVKPSEHAPATSALIARLIPEYLDPDAVAVLEGDASVTQAILARGVDLAFFTGGPEIGKRVMEAASAHLTPVVLELGGKSPVIITADADVEVAARRIAWVKLMNSGQTCIAPDYVLVDAAVKDRLVAAIRRTVEEFQRGEPAAQRIVNRRQFDRLSGLLTDHGGEVVLGGGRDEAAVAIEPTVVVDPSPDSALMAEEIFGPILPVLTVDSIDAALSFVTARPKPLGLYLFTGSKGIKERVLAETSSGGVVINHLAMHCLVPQLPFGGVGNSGMGAYHGEWGFQALSHRKAVLAKPAKPDPALMYPPYTDKKMKLLRRFM</sequence>
<evidence type="ECO:0000256" key="2">
    <source>
        <dbReference type="ARBA" id="ARBA00023002"/>
    </source>
</evidence>
<keyword evidence="10" id="KW-1185">Reference proteome</keyword>
<dbReference type="FunFam" id="3.40.605.10:FF:000004">
    <property type="entry name" value="Aldehyde dehydrogenase"/>
    <property type="match status" value="1"/>
</dbReference>
<feature type="active site" evidence="5 6">
    <location>
        <position position="223"/>
    </location>
</feature>
<dbReference type="PANTHER" id="PTHR43570:SF16">
    <property type="entry name" value="ALDEHYDE DEHYDROGENASE TYPE III, ISOFORM Q"/>
    <property type="match status" value="1"/>
</dbReference>
<evidence type="ECO:0000259" key="8">
    <source>
        <dbReference type="Pfam" id="PF00171"/>
    </source>
</evidence>
<comment type="similarity">
    <text evidence="1 4 7">Belongs to the aldehyde dehydrogenase family.</text>
</comment>
<dbReference type="Gene3D" id="3.40.605.10">
    <property type="entry name" value="Aldehyde Dehydrogenase, Chain A, domain 1"/>
    <property type="match status" value="1"/>
</dbReference>
<evidence type="ECO:0000313" key="10">
    <source>
        <dbReference type="Proteomes" id="UP001143463"/>
    </source>
</evidence>
<gene>
    <name evidence="9" type="ORF">GCM10017577_09560</name>
</gene>
<dbReference type="GO" id="GO:0005737">
    <property type="term" value="C:cytoplasm"/>
    <property type="evidence" value="ECO:0007669"/>
    <property type="project" value="TreeGrafter"/>
</dbReference>
<organism evidence="9 10">
    <name type="scientific">Pseudonocardia halophobica</name>
    <dbReference type="NCBI Taxonomy" id="29401"/>
    <lineage>
        <taxon>Bacteria</taxon>
        <taxon>Bacillati</taxon>
        <taxon>Actinomycetota</taxon>
        <taxon>Actinomycetes</taxon>
        <taxon>Pseudonocardiales</taxon>
        <taxon>Pseudonocardiaceae</taxon>
        <taxon>Pseudonocardia</taxon>
    </lineage>
</organism>
<dbReference type="InterPro" id="IPR029510">
    <property type="entry name" value="Ald_DH_CS_GLU"/>
</dbReference>
<dbReference type="InterPro" id="IPR016160">
    <property type="entry name" value="Ald_DH_CS_CYS"/>
</dbReference>
<evidence type="ECO:0000256" key="4">
    <source>
        <dbReference type="PIRNR" id="PIRNR036492"/>
    </source>
</evidence>
<dbReference type="GO" id="GO:0004029">
    <property type="term" value="F:aldehyde dehydrogenase (NAD+) activity"/>
    <property type="evidence" value="ECO:0007669"/>
    <property type="project" value="TreeGrafter"/>
</dbReference>
<dbReference type="CDD" id="cd07087">
    <property type="entry name" value="ALDH_F3-13-14_CALDH-like"/>
    <property type="match status" value="1"/>
</dbReference>
<dbReference type="SUPFAM" id="SSF53720">
    <property type="entry name" value="ALDH-like"/>
    <property type="match status" value="1"/>
</dbReference>
<protein>
    <recommendedName>
        <fullName evidence="4">Aldehyde dehydrogenase</fullName>
    </recommendedName>
</protein>
<dbReference type="InterPro" id="IPR016163">
    <property type="entry name" value="Ald_DH_C"/>
</dbReference>
<dbReference type="AlphaFoldDB" id="A0A9W6L0A3"/>
<evidence type="ECO:0000256" key="3">
    <source>
        <dbReference type="ARBA" id="ARBA00023027"/>
    </source>
</evidence>
<keyword evidence="3" id="KW-0520">NAD</keyword>
<proteinExistence type="inferred from homology"/>
<dbReference type="Proteomes" id="UP001143463">
    <property type="component" value="Unassembled WGS sequence"/>
</dbReference>
<dbReference type="Pfam" id="PF00171">
    <property type="entry name" value="Aldedh"/>
    <property type="match status" value="1"/>
</dbReference>
<dbReference type="Gene3D" id="3.40.309.10">
    <property type="entry name" value="Aldehyde Dehydrogenase, Chain A, domain 2"/>
    <property type="match status" value="1"/>
</dbReference>
<comment type="caution">
    <text evidence="9">The sequence shown here is derived from an EMBL/GenBank/DDBJ whole genome shotgun (WGS) entry which is preliminary data.</text>
</comment>
<dbReference type="InterPro" id="IPR015590">
    <property type="entry name" value="Aldehyde_DH_dom"/>
</dbReference>
<reference evidence="9" key="2">
    <citation type="submission" date="2023-01" db="EMBL/GenBank/DDBJ databases">
        <authorList>
            <person name="Sun Q."/>
            <person name="Evtushenko L."/>
        </authorList>
    </citation>
    <scope>NUCLEOTIDE SEQUENCE</scope>
    <source>
        <strain evidence="9">VKM Ac-1069</strain>
    </source>
</reference>
<evidence type="ECO:0000256" key="5">
    <source>
        <dbReference type="PIRSR" id="PIRSR036492-1"/>
    </source>
</evidence>
<feature type="domain" description="Aldehyde dehydrogenase" evidence="8">
    <location>
        <begin position="10"/>
        <end position="439"/>
    </location>
</feature>
<reference evidence="9" key="1">
    <citation type="journal article" date="2014" name="Int. J. Syst. Evol. Microbiol.">
        <title>Complete genome sequence of Corynebacterium casei LMG S-19264T (=DSM 44701T), isolated from a smear-ripened cheese.</title>
        <authorList>
            <consortium name="US DOE Joint Genome Institute (JGI-PGF)"/>
            <person name="Walter F."/>
            <person name="Albersmeier A."/>
            <person name="Kalinowski J."/>
            <person name="Ruckert C."/>
        </authorList>
    </citation>
    <scope>NUCLEOTIDE SEQUENCE</scope>
    <source>
        <strain evidence="9">VKM Ac-1069</strain>
    </source>
</reference>
<dbReference type="PANTHER" id="PTHR43570">
    <property type="entry name" value="ALDEHYDE DEHYDROGENASE"/>
    <property type="match status" value="1"/>
</dbReference>
<dbReference type="PROSITE" id="PS00070">
    <property type="entry name" value="ALDEHYDE_DEHYDR_CYS"/>
    <property type="match status" value="1"/>
</dbReference>
<dbReference type="InterPro" id="IPR012394">
    <property type="entry name" value="Aldehyde_DH_NAD(P)"/>
</dbReference>
<dbReference type="FunFam" id="3.40.309.10:FF:000003">
    <property type="entry name" value="Aldehyde dehydrogenase"/>
    <property type="match status" value="1"/>
</dbReference>
<dbReference type="EMBL" id="BSFQ01000003">
    <property type="protein sequence ID" value="GLL09816.1"/>
    <property type="molecule type" value="Genomic_DNA"/>
</dbReference>
<dbReference type="InterPro" id="IPR016162">
    <property type="entry name" value="Ald_DH_N"/>
</dbReference>